<evidence type="ECO:0000256" key="1">
    <source>
        <dbReference type="SAM" id="MobiDB-lite"/>
    </source>
</evidence>
<gene>
    <name evidence="2" type="ordered locus">LILAB_19105</name>
</gene>
<dbReference type="AlphaFoldDB" id="F8C7X2"/>
<evidence type="ECO:0000313" key="2">
    <source>
        <dbReference type="EMBL" id="AEI65723.1"/>
    </source>
</evidence>
<proteinExistence type="predicted"/>
<accession>F8C7X2</accession>
<protein>
    <submittedName>
        <fullName evidence="2">Uncharacterized protein</fullName>
    </submittedName>
</protein>
<sequence length="45" mass="4886">MNGVNGHQVQREGTTFPTRTRALTTVPATTTTTTTTTTPRRARVV</sequence>
<name>F8C7X2_MYXFH</name>
<dbReference type="HOGENOM" id="CLU_3236409_0_0_7"/>
<evidence type="ECO:0000313" key="3">
    <source>
        <dbReference type="Proteomes" id="UP000000488"/>
    </source>
</evidence>
<dbReference type="STRING" id="483219.LILAB_19105"/>
<feature type="compositionally biased region" description="Polar residues" evidence="1">
    <location>
        <begin position="1"/>
        <end position="13"/>
    </location>
</feature>
<dbReference type="EMBL" id="CP002830">
    <property type="protein sequence ID" value="AEI65723.1"/>
    <property type="molecule type" value="Genomic_DNA"/>
</dbReference>
<dbReference type="KEGG" id="mfu:LILAB_19105"/>
<dbReference type="Proteomes" id="UP000000488">
    <property type="component" value="Chromosome"/>
</dbReference>
<reference evidence="2 3" key="1">
    <citation type="journal article" date="2011" name="J. Bacteriol.">
        <title>Genome sequence of the halotolerant marine bacterium Myxococcus fulvus HW-1.</title>
        <authorList>
            <person name="Li Z.F."/>
            <person name="Li X."/>
            <person name="Liu H."/>
            <person name="Liu X."/>
            <person name="Han K."/>
            <person name="Wu Z.H."/>
            <person name="Hu W."/>
            <person name="Li F.F."/>
            <person name="Li Y.Z."/>
        </authorList>
    </citation>
    <scope>NUCLEOTIDE SEQUENCE [LARGE SCALE GENOMIC DNA]</scope>
    <source>
        <strain evidence="3">ATCC BAA-855 / HW-1</strain>
    </source>
</reference>
<feature type="compositionally biased region" description="Low complexity" evidence="1">
    <location>
        <begin position="14"/>
        <end position="39"/>
    </location>
</feature>
<feature type="region of interest" description="Disordered" evidence="1">
    <location>
        <begin position="1"/>
        <end position="45"/>
    </location>
</feature>
<organism evidence="2 3">
    <name type="scientific">Myxococcus fulvus (strain ATCC BAA-855 / HW-1)</name>
    <dbReference type="NCBI Taxonomy" id="483219"/>
    <lineage>
        <taxon>Bacteria</taxon>
        <taxon>Pseudomonadati</taxon>
        <taxon>Myxococcota</taxon>
        <taxon>Myxococcia</taxon>
        <taxon>Myxococcales</taxon>
        <taxon>Cystobacterineae</taxon>
        <taxon>Myxococcaceae</taxon>
        <taxon>Myxococcus</taxon>
    </lineage>
</organism>